<evidence type="ECO:0000256" key="11">
    <source>
        <dbReference type="ARBA" id="ARBA00022729"/>
    </source>
</evidence>
<sequence>MFSPPAMLKLFALSFLLLGSITGHPVKEFNSCQLSEGLLYEIRSYGPIVHKIINEIVHGRFAGQTWQSLAELTDTFGPRMSGSQELEDAIDYVVKAMVDDGLDNVHTEDAPVPQWVRGYERAQLVEPNRLELPILGLGTSVGTPLGGITADVVVVESFEELNELPNEDVEGKIVVYVPQWVNYGVTGEYRRLGASAAARKGAVASLIRSVTQFSIGSPHTGVQSYEEDVEKIPTASITVEHAEMLLRKYRRGEKLRIHLEMQDENLGIFTSRNTIGELEGLVHKDSSVVVVSGHLDSWDVGVGAMDDAGGVMISWKALTYLNAMGLRPRRTLRAVLFTGEEQGIWGGTQYYEDHKEHGEEEFNFFFESDSGTFDPRGFGFSGNEEARCIFEEIVKLMSPLGAMEVTSSSSAGPDLSGWSNAGYPGAGLLNANERYFWFHHSAGDSMLVEDPVALDRCAALWAATAYVIADLSVDIPKN</sequence>
<evidence type="ECO:0000256" key="9">
    <source>
        <dbReference type="ARBA" id="ARBA00022670"/>
    </source>
</evidence>
<evidence type="ECO:0000256" key="2">
    <source>
        <dbReference type="ARBA" id="ARBA00004371"/>
    </source>
</evidence>
<evidence type="ECO:0000256" key="15">
    <source>
        <dbReference type="ARBA" id="ARBA00023034"/>
    </source>
</evidence>
<evidence type="ECO:0000256" key="14">
    <source>
        <dbReference type="ARBA" id="ARBA00022833"/>
    </source>
</evidence>
<dbReference type="InterPro" id="IPR039866">
    <property type="entry name" value="CPQ"/>
</dbReference>
<keyword evidence="19" id="KW-0458">Lysosome</keyword>
<evidence type="ECO:0000256" key="20">
    <source>
        <dbReference type="ARBA" id="ARBA00025833"/>
    </source>
</evidence>
<dbReference type="Proteomes" id="UP000069940">
    <property type="component" value="Unassembled WGS sequence"/>
</dbReference>
<dbReference type="Gene3D" id="3.40.630.10">
    <property type="entry name" value="Zn peptidases"/>
    <property type="match status" value="1"/>
</dbReference>
<keyword evidence="13" id="KW-0256">Endoplasmic reticulum</keyword>
<keyword evidence="12" id="KW-0378">Hydrolase</keyword>
<dbReference type="Gene3D" id="3.50.30.30">
    <property type="match status" value="1"/>
</dbReference>
<name>A0ABM1Y4I0_AEDAL</name>
<keyword evidence="14" id="KW-0862">Zinc</keyword>
<keyword evidence="7" id="KW-0964">Secreted</keyword>
<evidence type="ECO:0000256" key="3">
    <source>
        <dbReference type="ARBA" id="ARBA00004555"/>
    </source>
</evidence>
<evidence type="ECO:0000256" key="12">
    <source>
        <dbReference type="ARBA" id="ARBA00022801"/>
    </source>
</evidence>
<feature type="domain" description="PA" evidence="23">
    <location>
        <begin position="163"/>
        <end position="245"/>
    </location>
</feature>
<reference evidence="25" key="2">
    <citation type="submission" date="2025-05" db="UniProtKB">
        <authorList>
            <consortium name="EnsemblMetazoa"/>
        </authorList>
    </citation>
    <scope>IDENTIFICATION</scope>
    <source>
        <strain evidence="25">Foshan</strain>
    </source>
</reference>
<evidence type="ECO:0000259" key="24">
    <source>
        <dbReference type="Pfam" id="PF04389"/>
    </source>
</evidence>
<evidence type="ECO:0000259" key="23">
    <source>
        <dbReference type="Pfam" id="PF02225"/>
    </source>
</evidence>
<evidence type="ECO:0000256" key="6">
    <source>
        <dbReference type="ARBA" id="ARBA00014116"/>
    </source>
</evidence>
<dbReference type="InterPro" id="IPR007484">
    <property type="entry name" value="Peptidase_M28"/>
</dbReference>
<dbReference type="Pfam" id="PF04389">
    <property type="entry name" value="Peptidase_M28"/>
    <property type="match status" value="1"/>
</dbReference>
<dbReference type="PANTHER" id="PTHR12053:SF3">
    <property type="entry name" value="CARBOXYPEPTIDASE Q"/>
    <property type="match status" value="1"/>
</dbReference>
<comment type="subunit">
    <text evidence="20">Homodimer. The monomeric form is inactive while the homodimer is active.</text>
</comment>
<dbReference type="InterPro" id="IPR003137">
    <property type="entry name" value="PA_domain"/>
</dbReference>
<evidence type="ECO:0000256" key="4">
    <source>
        <dbReference type="ARBA" id="ARBA00004613"/>
    </source>
</evidence>
<evidence type="ECO:0000256" key="21">
    <source>
        <dbReference type="ARBA" id="ARBA00033328"/>
    </source>
</evidence>
<organism evidence="25 26">
    <name type="scientific">Aedes albopictus</name>
    <name type="common">Asian tiger mosquito</name>
    <name type="synonym">Stegomyia albopicta</name>
    <dbReference type="NCBI Taxonomy" id="7160"/>
    <lineage>
        <taxon>Eukaryota</taxon>
        <taxon>Metazoa</taxon>
        <taxon>Ecdysozoa</taxon>
        <taxon>Arthropoda</taxon>
        <taxon>Hexapoda</taxon>
        <taxon>Insecta</taxon>
        <taxon>Pterygota</taxon>
        <taxon>Neoptera</taxon>
        <taxon>Endopterygota</taxon>
        <taxon>Diptera</taxon>
        <taxon>Nematocera</taxon>
        <taxon>Culicoidea</taxon>
        <taxon>Culicidae</taxon>
        <taxon>Culicinae</taxon>
        <taxon>Aedini</taxon>
        <taxon>Aedes</taxon>
        <taxon>Stegomyia</taxon>
    </lineage>
</organism>
<protein>
    <recommendedName>
        <fullName evidence="6">Carboxypeptidase Q</fullName>
    </recommendedName>
    <alternativeName>
        <fullName evidence="21">Plasma glutamate carboxypeptidase</fullName>
    </alternativeName>
</protein>
<evidence type="ECO:0000256" key="18">
    <source>
        <dbReference type="ARBA" id="ARBA00023180"/>
    </source>
</evidence>
<keyword evidence="17" id="KW-0865">Zymogen</keyword>
<evidence type="ECO:0000256" key="16">
    <source>
        <dbReference type="ARBA" id="ARBA00023049"/>
    </source>
</evidence>
<evidence type="ECO:0000256" key="8">
    <source>
        <dbReference type="ARBA" id="ARBA00022645"/>
    </source>
</evidence>
<keyword evidence="11 22" id="KW-0732">Signal</keyword>
<dbReference type="PANTHER" id="PTHR12053">
    <property type="entry name" value="PROTEASE FAMILY M28 PLASMA GLUTAMATE CARBOXYPEPTIDASE-RELATED"/>
    <property type="match status" value="1"/>
</dbReference>
<proteinExistence type="inferred from homology"/>
<feature type="chain" id="PRO_5047237016" description="Carboxypeptidase Q" evidence="22">
    <location>
        <begin position="24"/>
        <end position="478"/>
    </location>
</feature>
<keyword evidence="16" id="KW-0482">Metalloprotease</keyword>
<reference evidence="26" key="1">
    <citation type="journal article" date="2015" name="Proc. Natl. Acad. Sci. U.S.A.">
        <title>Genome sequence of the Asian Tiger mosquito, Aedes albopictus, reveals insights into its biology, genetics, and evolution.</title>
        <authorList>
            <person name="Chen X.G."/>
            <person name="Jiang X."/>
            <person name="Gu J."/>
            <person name="Xu M."/>
            <person name="Wu Y."/>
            <person name="Deng Y."/>
            <person name="Zhang C."/>
            <person name="Bonizzoni M."/>
            <person name="Dermauw W."/>
            <person name="Vontas J."/>
            <person name="Armbruster P."/>
            <person name="Huang X."/>
            <person name="Yang Y."/>
            <person name="Zhang H."/>
            <person name="He W."/>
            <person name="Peng H."/>
            <person name="Liu Y."/>
            <person name="Wu K."/>
            <person name="Chen J."/>
            <person name="Lirakis M."/>
            <person name="Topalis P."/>
            <person name="Van Leeuwen T."/>
            <person name="Hall A.B."/>
            <person name="Jiang X."/>
            <person name="Thorpe C."/>
            <person name="Mueller R.L."/>
            <person name="Sun C."/>
            <person name="Waterhouse R.M."/>
            <person name="Yan G."/>
            <person name="Tu Z.J."/>
            <person name="Fang X."/>
            <person name="James A.A."/>
        </authorList>
    </citation>
    <scope>NUCLEOTIDE SEQUENCE [LARGE SCALE GENOMIC DNA]</scope>
    <source>
        <strain evidence="26">Foshan</strain>
    </source>
</reference>
<evidence type="ECO:0000256" key="5">
    <source>
        <dbReference type="ARBA" id="ARBA00010918"/>
    </source>
</evidence>
<dbReference type="GeneID" id="109418192"/>
<dbReference type="EnsemblMetazoa" id="AALFPA23_005647.R7234">
    <property type="protein sequence ID" value="AALFPA23_005647.P7234"/>
    <property type="gene ID" value="AALFPA23_005647"/>
</dbReference>
<evidence type="ECO:0000256" key="1">
    <source>
        <dbReference type="ARBA" id="ARBA00004240"/>
    </source>
</evidence>
<comment type="similarity">
    <text evidence="5">Belongs to the peptidase M28 family.</text>
</comment>
<keyword evidence="18" id="KW-0325">Glycoprotein</keyword>
<evidence type="ECO:0000256" key="19">
    <source>
        <dbReference type="ARBA" id="ARBA00023228"/>
    </source>
</evidence>
<evidence type="ECO:0000256" key="7">
    <source>
        <dbReference type="ARBA" id="ARBA00022525"/>
    </source>
</evidence>
<keyword evidence="26" id="KW-1185">Reference proteome</keyword>
<evidence type="ECO:0000256" key="13">
    <source>
        <dbReference type="ARBA" id="ARBA00022824"/>
    </source>
</evidence>
<keyword evidence="9" id="KW-0645">Protease</keyword>
<keyword evidence="10" id="KW-0479">Metal-binding</keyword>
<feature type="signal peptide" evidence="22">
    <location>
        <begin position="1"/>
        <end position="23"/>
    </location>
</feature>
<accession>A0ABM1Y4I0</accession>
<evidence type="ECO:0000256" key="10">
    <source>
        <dbReference type="ARBA" id="ARBA00022723"/>
    </source>
</evidence>
<evidence type="ECO:0000256" key="17">
    <source>
        <dbReference type="ARBA" id="ARBA00023145"/>
    </source>
</evidence>
<evidence type="ECO:0000313" key="26">
    <source>
        <dbReference type="Proteomes" id="UP000069940"/>
    </source>
</evidence>
<dbReference type="CDD" id="cd03883">
    <property type="entry name" value="M28_Pgcp_like"/>
    <property type="match status" value="1"/>
</dbReference>
<feature type="domain" description="Peptidase M28" evidence="24">
    <location>
        <begin position="273"/>
        <end position="464"/>
    </location>
</feature>
<dbReference type="RefSeq" id="XP_019547906.3">
    <property type="nucleotide sequence ID" value="XM_019692361.3"/>
</dbReference>
<evidence type="ECO:0000313" key="25">
    <source>
        <dbReference type="EnsemblMetazoa" id="AALFPA23_005647.P7234"/>
    </source>
</evidence>
<keyword evidence="15" id="KW-0333">Golgi apparatus</keyword>
<dbReference type="SUPFAM" id="SSF53187">
    <property type="entry name" value="Zn-dependent exopeptidases"/>
    <property type="match status" value="1"/>
</dbReference>
<dbReference type="Pfam" id="PF02225">
    <property type="entry name" value="PA"/>
    <property type="match status" value="1"/>
</dbReference>
<keyword evidence="8" id="KW-0121">Carboxypeptidase</keyword>
<evidence type="ECO:0000256" key="22">
    <source>
        <dbReference type="SAM" id="SignalP"/>
    </source>
</evidence>
<comment type="subcellular location">
    <subcellularLocation>
        <location evidence="1">Endoplasmic reticulum</location>
    </subcellularLocation>
    <subcellularLocation>
        <location evidence="3">Golgi apparatus</location>
    </subcellularLocation>
    <subcellularLocation>
        <location evidence="2">Lysosome</location>
    </subcellularLocation>
    <subcellularLocation>
        <location evidence="4">Secreted</location>
    </subcellularLocation>
</comment>